<reference evidence="3" key="1">
    <citation type="journal article" date="2020" name="Stud. Mycol.">
        <title>101 Dothideomycetes genomes: a test case for predicting lifestyles and emergence of pathogens.</title>
        <authorList>
            <person name="Haridas S."/>
            <person name="Albert R."/>
            <person name="Binder M."/>
            <person name="Bloem J."/>
            <person name="Labutti K."/>
            <person name="Salamov A."/>
            <person name="Andreopoulos B."/>
            <person name="Baker S."/>
            <person name="Barry K."/>
            <person name="Bills G."/>
            <person name="Bluhm B."/>
            <person name="Cannon C."/>
            <person name="Castanera R."/>
            <person name="Culley D."/>
            <person name="Daum C."/>
            <person name="Ezra D."/>
            <person name="Gonzalez J."/>
            <person name="Henrissat B."/>
            <person name="Kuo A."/>
            <person name="Liang C."/>
            <person name="Lipzen A."/>
            <person name="Lutzoni F."/>
            <person name="Magnuson J."/>
            <person name="Mondo S."/>
            <person name="Nolan M."/>
            <person name="Ohm R."/>
            <person name="Pangilinan J."/>
            <person name="Park H.-J."/>
            <person name="Ramirez L."/>
            <person name="Alfaro M."/>
            <person name="Sun H."/>
            <person name="Tritt A."/>
            <person name="Yoshinaga Y."/>
            <person name="Zwiers L.-H."/>
            <person name="Turgeon B."/>
            <person name="Goodwin S."/>
            <person name="Spatafora J."/>
            <person name="Crous P."/>
            <person name="Grigoriev I."/>
        </authorList>
    </citation>
    <scope>NUCLEOTIDE SEQUENCE</scope>
    <source>
        <strain evidence="3">CBS 675.92</strain>
    </source>
</reference>
<keyword evidence="2" id="KW-0472">Membrane</keyword>
<dbReference type="Proteomes" id="UP000800035">
    <property type="component" value="Unassembled WGS sequence"/>
</dbReference>
<proteinExistence type="predicted"/>
<feature type="transmembrane region" description="Helical" evidence="2">
    <location>
        <begin position="230"/>
        <end position="255"/>
    </location>
</feature>
<feature type="region of interest" description="Disordered" evidence="1">
    <location>
        <begin position="80"/>
        <end position="109"/>
    </location>
</feature>
<gene>
    <name evidence="3" type="ORF">CC80DRAFT_131118</name>
</gene>
<feature type="transmembrane region" description="Helical" evidence="2">
    <location>
        <begin position="194"/>
        <end position="218"/>
    </location>
</feature>
<keyword evidence="4" id="KW-1185">Reference proteome</keyword>
<feature type="compositionally biased region" description="Basic and acidic residues" evidence="1">
    <location>
        <begin position="1"/>
        <end position="19"/>
    </location>
</feature>
<evidence type="ECO:0000256" key="1">
    <source>
        <dbReference type="SAM" id="MobiDB-lite"/>
    </source>
</evidence>
<feature type="region of interest" description="Disordered" evidence="1">
    <location>
        <begin position="350"/>
        <end position="383"/>
    </location>
</feature>
<dbReference type="EMBL" id="ML977001">
    <property type="protein sequence ID" value="KAF1953820.1"/>
    <property type="molecule type" value="Genomic_DNA"/>
</dbReference>
<name>A0A6A5TPD4_9PLEO</name>
<feature type="transmembrane region" description="Helical" evidence="2">
    <location>
        <begin position="149"/>
        <end position="174"/>
    </location>
</feature>
<organism evidence="3 4">
    <name type="scientific">Byssothecium circinans</name>
    <dbReference type="NCBI Taxonomy" id="147558"/>
    <lineage>
        <taxon>Eukaryota</taxon>
        <taxon>Fungi</taxon>
        <taxon>Dikarya</taxon>
        <taxon>Ascomycota</taxon>
        <taxon>Pezizomycotina</taxon>
        <taxon>Dothideomycetes</taxon>
        <taxon>Pleosporomycetidae</taxon>
        <taxon>Pleosporales</taxon>
        <taxon>Massarineae</taxon>
        <taxon>Massarinaceae</taxon>
        <taxon>Byssothecium</taxon>
    </lineage>
</organism>
<dbReference type="OrthoDB" id="5420724at2759"/>
<evidence type="ECO:0000313" key="3">
    <source>
        <dbReference type="EMBL" id="KAF1953820.1"/>
    </source>
</evidence>
<protein>
    <recommendedName>
        <fullName evidence="5">MARVEL domain-containing protein</fullName>
    </recommendedName>
</protein>
<evidence type="ECO:0000256" key="2">
    <source>
        <dbReference type="SAM" id="Phobius"/>
    </source>
</evidence>
<evidence type="ECO:0000313" key="4">
    <source>
        <dbReference type="Proteomes" id="UP000800035"/>
    </source>
</evidence>
<keyword evidence="2" id="KW-1133">Transmembrane helix</keyword>
<feature type="region of interest" description="Disordered" evidence="1">
    <location>
        <begin position="422"/>
        <end position="502"/>
    </location>
</feature>
<dbReference type="AlphaFoldDB" id="A0A6A5TPD4"/>
<dbReference type="PANTHER" id="PTHR42069:SF1">
    <property type="entry name" value="MARVEL DOMAIN-CONTAINING PROTEIN"/>
    <property type="match status" value="1"/>
</dbReference>
<accession>A0A6A5TPD4</accession>
<sequence length="502" mass="55395">MATNDKKSVTVTVEKRTSEESLAPSVKTPRIARFAEATSVYSPIDPPRSPLSYPTNHYKPQAQISDVGFGYVSAVEMEETDRKYLPPPTPKTPLRSALKSPGAPPRTTETMILSPTFREEQVLEKREEMTEKEQQKDIKVKVRVRIAKIFLRGINFACSLIVLSMLATAFAIFNATKNLAPRNGLPAWAANTKIWPQVLLLCIACISLAMSVGVLIAYSRGGHHRAEKVAAYYTVFAVGFFIFSIIMWAIGAAVFNQSKAQGNGKDMWGWSCVDNKRRHLFEDDVSYALVCRLQNWALVCCIIEVVIETLCIVIYAIVFYRFWSKRKLRKSMAVRDKARSDLYLAQLRSQSAPNTPGFGPMSPRSGGWRPPPGHPAHVDPHSAAENGEAEPIQFAREITQPQPFSLKAPPIRIQGATPKVEQGGFEAPARTGTVSPPLPPSSPGFREERKQEHVAAAPGEQTYASVPIPGAYQPMASPSYPPQATPTAQGFDFGTNVTTHQR</sequence>
<keyword evidence="2" id="KW-0812">Transmembrane</keyword>
<dbReference type="PANTHER" id="PTHR42069">
    <property type="entry name" value="HYPHAL ANASTAMOSIS-8 PROTEIN"/>
    <property type="match status" value="1"/>
</dbReference>
<feature type="region of interest" description="Disordered" evidence="1">
    <location>
        <begin position="1"/>
        <end position="25"/>
    </location>
</feature>
<feature type="compositionally biased region" description="Low complexity" evidence="1">
    <location>
        <begin position="359"/>
        <end position="368"/>
    </location>
</feature>
<evidence type="ECO:0008006" key="5">
    <source>
        <dbReference type="Google" id="ProtNLM"/>
    </source>
</evidence>
<feature type="transmembrane region" description="Helical" evidence="2">
    <location>
        <begin position="296"/>
        <end position="323"/>
    </location>
</feature>